<dbReference type="Proteomes" id="UP000186917">
    <property type="component" value="Unassembled WGS sequence"/>
</dbReference>
<gene>
    <name evidence="2" type="ORF">SAMN05421788_105107</name>
</gene>
<organism evidence="2 3">
    <name type="scientific">Filimonas lacunae</name>
    <dbReference type="NCBI Taxonomy" id="477680"/>
    <lineage>
        <taxon>Bacteria</taxon>
        <taxon>Pseudomonadati</taxon>
        <taxon>Bacteroidota</taxon>
        <taxon>Chitinophagia</taxon>
        <taxon>Chitinophagales</taxon>
        <taxon>Chitinophagaceae</taxon>
        <taxon>Filimonas</taxon>
    </lineage>
</organism>
<reference evidence="3" key="1">
    <citation type="submission" date="2017-01" db="EMBL/GenBank/DDBJ databases">
        <authorList>
            <person name="Varghese N."/>
            <person name="Submissions S."/>
        </authorList>
    </citation>
    <scope>NUCLEOTIDE SEQUENCE [LARGE SCALE GENOMIC DNA]</scope>
    <source>
        <strain evidence="3">DSM 21054</strain>
    </source>
</reference>
<evidence type="ECO:0000313" key="2">
    <source>
        <dbReference type="EMBL" id="SIT21130.1"/>
    </source>
</evidence>
<feature type="signal peptide" evidence="1">
    <location>
        <begin position="1"/>
        <end position="25"/>
    </location>
</feature>
<protein>
    <submittedName>
        <fullName evidence="2">Uncharacterized protein</fullName>
    </submittedName>
</protein>
<feature type="chain" id="PRO_5013156674" evidence="1">
    <location>
        <begin position="26"/>
        <end position="263"/>
    </location>
</feature>
<proteinExistence type="predicted"/>
<sequence>MKTSIYMRTLLGVASALFAYTVANAQTDTTTKHTDSTVISPLYFHSQLKSMHLWRGLAVTNTATLAIDGGISTRDQKLKAGIWGGYGLTGVYKEFDYYVAYSPLKNLTFAVWDIYNYSTDATWNNHNFFDYKDSTSGHFIDVSANWKVSEKLPLTLYWATVVHGRDRGVLNQKNLYSTYVQASYPVVQNKNVNFDLIVGGAFAFRHDEGYKNNFYGPNDGFTNIGFKLTRVLELGKYKIPVSAQPSWNPVRKAGNIQLAVDLF</sequence>
<dbReference type="STRING" id="477680.SAMN05421788_105107"/>
<keyword evidence="3" id="KW-1185">Reference proteome</keyword>
<dbReference type="AlphaFoldDB" id="A0A1N7QE43"/>
<keyword evidence="1" id="KW-0732">Signal</keyword>
<evidence type="ECO:0000256" key="1">
    <source>
        <dbReference type="SAM" id="SignalP"/>
    </source>
</evidence>
<name>A0A1N7QE43_9BACT</name>
<accession>A0A1N7QE43</accession>
<dbReference type="OrthoDB" id="638356at2"/>
<dbReference type="EMBL" id="FTOR01000005">
    <property type="protein sequence ID" value="SIT21130.1"/>
    <property type="molecule type" value="Genomic_DNA"/>
</dbReference>
<evidence type="ECO:0000313" key="3">
    <source>
        <dbReference type="Proteomes" id="UP000186917"/>
    </source>
</evidence>
<dbReference type="RefSeq" id="WP_084206297.1">
    <property type="nucleotide sequence ID" value="NZ_AP017422.1"/>
</dbReference>